<evidence type="ECO:0000313" key="5">
    <source>
        <dbReference type="Proteomes" id="UP000198662"/>
    </source>
</evidence>
<dbReference type="STRING" id="380244.SAMN05216298_2940"/>
<accession>A0A1G9I0Q4</accession>
<dbReference type="Proteomes" id="UP000198662">
    <property type="component" value="Unassembled WGS sequence"/>
</dbReference>
<feature type="region of interest" description="Disordered" evidence="1">
    <location>
        <begin position="672"/>
        <end position="738"/>
    </location>
</feature>
<keyword evidence="5" id="KW-1185">Reference proteome</keyword>
<dbReference type="GO" id="GO:0005975">
    <property type="term" value="P:carbohydrate metabolic process"/>
    <property type="evidence" value="ECO:0007669"/>
    <property type="project" value="InterPro"/>
</dbReference>
<dbReference type="InterPro" id="IPR008928">
    <property type="entry name" value="6-hairpin_glycosidase_sf"/>
</dbReference>
<sequence length="1034" mass="110125">MTAPILRPVPLGAARIADTSVFARARDELLHLARVYPVDRLLAVFRRNAGLDTRGALAPGNWEDFGHPAEDAWSEHDYPGREHAQTANLLRGHYAGHFLSLLALAAAGERDPSLAAKVDEFVAGLAEVQAALAATGRYSHPGFLAAYGEWQFSRLEDFAPYGEIWAPYYTTHKIMAGLLDAYEQCGNAQALAVATAMGHWVHGRLARLDPERRQRMWSLYIAGEFGGMNETMARLSAAADEPRFLGTAAFFDQEDLLAAGASRTDVLTDMHANQHLPQLIGYVDEYELTGERRYLDAAVGLWDQIVPGRVYAHGGTGESELWGPPDTVAGDVGHRNAETCASYNLLKLARKLFAHTLDPRYMTYYERTVLNHILGSRRAVRSDTGPEVTYMFPVHPGAIREYDNVGTCCGGTGLENHVKYQDTVFLTAPGTLYANLPVDADLDWADAGLRVTQRSNFPLGESTTLRFAALDPASDAGHAATGPSATSHGTQAGGQSGAIAPDGAMSHGTQADMQSGSTTPDSAMSHGTQVGKDAGGIAPNDAMSHGTERTVQLRIPAWVAGAPELRLNGQLLDLSAAPGEYAAVTRTWAPGDELVLHTPVSLRAEPAIDDPRQCALFLGPTLLLAQSEATTSLPFGLNGRRAFDGSLITGRTGAELLAELARDGAIELDNTLPDSTVLDHDHPGGADSGETGSAASALPTDHTPGPGSGSSPDSAASAPTGSRASAAGPAIAHPGSTSAHHRIAFEPCWSGEDSRYHMYVRSSDAEIAFGGNGTGVPNRQRSDGGTFLDELWAPEAFPSREVFLARVAIVAARVRAEGLLGRDELATVLTAAAAFDGATGRPRAFNAAEIPAVADPGAVPPAVAIEILDQPAPSGWFTTAPRIRLRGFDIDRPDTADRLRLELRISGGDWTPYEAPVALTEEGVHLVEARVTDPDGLTGTTSREVSVDTTPPVSRAVVKDLGASVEITLHADDGVSGVERVQWEGPGTFWGTFQEAFVRAIDDEPQVIEYAATDRAGNEEPRRRLVIPGKRDRP</sequence>
<protein>
    <submittedName>
        <fullName evidence="4">Beta-L-arabinofuranosidase, GH127</fullName>
    </submittedName>
</protein>
<dbReference type="PANTHER" id="PTHR31151">
    <property type="entry name" value="PROLINE-TRNA LIGASE (DUF1680)"/>
    <property type="match status" value="1"/>
</dbReference>
<evidence type="ECO:0000256" key="1">
    <source>
        <dbReference type="SAM" id="MobiDB-lite"/>
    </source>
</evidence>
<dbReference type="SUPFAM" id="SSF48208">
    <property type="entry name" value="Six-hairpin glycosidases"/>
    <property type="match status" value="1"/>
</dbReference>
<dbReference type="InterPro" id="IPR049046">
    <property type="entry name" value="Beta-AFase-like_GH127_middle"/>
</dbReference>
<dbReference type="AlphaFoldDB" id="A0A1G9I0Q4"/>
<dbReference type="OrthoDB" id="9757939at2"/>
<dbReference type="Pfam" id="PF07944">
    <property type="entry name" value="Beta-AFase-like_GH127_cat"/>
    <property type="match status" value="1"/>
</dbReference>
<feature type="region of interest" description="Disordered" evidence="1">
    <location>
        <begin position="474"/>
        <end position="547"/>
    </location>
</feature>
<organism evidence="4 5">
    <name type="scientific">Glycomyces sambucus</name>
    <dbReference type="NCBI Taxonomy" id="380244"/>
    <lineage>
        <taxon>Bacteria</taxon>
        <taxon>Bacillati</taxon>
        <taxon>Actinomycetota</taxon>
        <taxon>Actinomycetes</taxon>
        <taxon>Glycomycetales</taxon>
        <taxon>Glycomycetaceae</taxon>
        <taxon>Glycomyces</taxon>
    </lineage>
</organism>
<name>A0A1G9I0Q4_9ACTN</name>
<feature type="compositionally biased region" description="Polar residues" evidence="1">
    <location>
        <begin position="507"/>
        <end position="528"/>
    </location>
</feature>
<evidence type="ECO:0000259" key="2">
    <source>
        <dbReference type="Pfam" id="PF07944"/>
    </source>
</evidence>
<reference evidence="5" key="1">
    <citation type="submission" date="2016-10" db="EMBL/GenBank/DDBJ databases">
        <authorList>
            <person name="Varghese N."/>
            <person name="Submissions S."/>
        </authorList>
    </citation>
    <scope>NUCLEOTIDE SEQUENCE [LARGE SCALE GENOMIC DNA]</scope>
    <source>
        <strain evidence="5">CGMCC 4.3147</strain>
    </source>
</reference>
<dbReference type="EMBL" id="FNGF01000004">
    <property type="protein sequence ID" value="SDL18403.1"/>
    <property type="molecule type" value="Genomic_DNA"/>
</dbReference>
<feature type="compositionally biased region" description="Low complexity" evidence="1">
    <location>
        <begin position="699"/>
        <end position="722"/>
    </location>
</feature>
<feature type="domain" description="Non-reducing end beta-L-arabinofuranosidase-like GH127 middle" evidence="3">
    <location>
        <begin position="547"/>
        <end position="599"/>
    </location>
</feature>
<proteinExistence type="predicted"/>
<feature type="region of interest" description="Disordered" evidence="1">
    <location>
        <begin position="1014"/>
        <end position="1034"/>
    </location>
</feature>
<dbReference type="Pfam" id="PF20736">
    <property type="entry name" value="Glyco_hydro127M"/>
    <property type="match status" value="1"/>
</dbReference>
<dbReference type="InterPro" id="IPR012878">
    <property type="entry name" value="Beta-AFase-like_GH127_cat"/>
</dbReference>
<gene>
    <name evidence="4" type="ORF">SAMN05216298_2940</name>
</gene>
<evidence type="ECO:0000259" key="3">
    <source>
        <dbReference type="Pfam" id="PF20736"/>
    </source>
</evidence>
<feature type="compositionally biased region" description="Basic and acidic residues" evidence="1">
    <location>
        <begin position="1016"/>
        <end position="1034"/>
    </location>
</feature>
<dbReference type="PANTHER" id="PTHR31151:SF0">
    <property type="entry name" value="PROLINE-TRNA LIGASE (DUF1680)"/>
    <property type="match status" value="1"/>
</dbReference>
<feature type="domain" description="Non-reducing end beta-L-arabinofuranosidase-like GH127 catalytic" evidence="2">
    <location>
        <begin position="20"/>
        <end position="422"/>
    </location>
</feature>
<evidence type="ECO:0000313" key="4">
    <source>
        <dbReference type="EMBL" id="SDL18403.1"/>
    </source>
</evidence>
<dbReference type="RefSeq" id="WP_091050213.1">
    <property type="nucleotide sequence ID" value="NZ_FNGF01000004.1"/>
</dbReference>